<dbReference type="VEuPathDB" id="FungiDB:PGUG_01851"/>
<evidence type="ECO:0000313" key="2">
    <source>
        <dbReference type="Proteomes" id="UP000001997"/>
    </source>
</evidence>
<organism evidence="1 2">
    <name type="scientific">Meyerozyma guilliermondii (strain ATCC 6260 / CBS 566 / DSM 6381 / JCM 1539 / NBRC 10279 / NRRL Y-324)</name>
    <name type="common">Yeast</name>
    <name type="synonym">Candida guilliermondii</name>
    <dbReference type="NCBI Taxonomy" id="294746"/>
    <lineage>
        <taxon>Eukaryota</taxon>
        <taxon>Fungi</taxon>
        <taxon>Dikarya</taxon>
        <taxon>Ascomycota</taxon>
        <taxon>Saccharomycotina</taxon>
        <taxon>Pichiomycetes</taxon>
        <taxon>Debaryomycetaceae</taxon>
        <taxon>Meyerozyma</taxon>
    </lineage>
</organism>
<dbReference type="EMBL" id="CH408156">
    <property type="protein sequence ID" value="EDK37753.2"/>
    <property type="molecule type" value="Genomic_DNA"/>
</dbReference>
<protein>
    <submittedName>
        <fullName evidence="1">Peroxisomal catalase</fullName>
    </submittedName>
</protein>
<dbReference type="HOGENOM" id="CLU_655708_0_0_1"/>
<dbReference type="KEGG" id="pgu:PGUG_01851"/>
<dbReference type="GeneID" id="5127593"/>
<sequence length="419" mass="46848">MDSNIVSQVSLSIRISFHNLVQIRCSLVLIVSSLPVEWTSSTFPNFLFFLQRELLEFHWVRSSQVVGVSSQVTINVHSTISHVRVEYSTGNRTVNRDLSVVSTQSVSVSVSVREQSRLQHWVGRCLHVRNGVSWRESSLFNLGKVVLWVFVQHKFTESSHRVVLVRPNLSQVKHREWCFLGSLSGHGLNVTSPRWVVTSSNVLEQILLSIVWVGACQFTRFLVGQGLDTLVRYEVDLNVEPFTLFVRPFVSVTRVTVHFTIRSWGTTVREQDHYSMNCLVVGGQVIPEHVSILQVGFWVSLLGVNKVGELGRISDEKHRSVVVNQVQITLFGVKFGGKTSWISGGISRTHLTTNGGESGENLGFLTNCVQELGSTDIGDVIGHLKVSVSTRSFGVNNSFRNSFSVKMSQGVNQVEVLEQ</sequence>
<dbReference type="RefSeq" id="XP_001486180.2">
    <property type="nucleotide sequence ID" value="XM_001486130.1"/>
</dbReference>
<accession>A5DF00</accession>
<dbReference type="InParanoid" id="A5DF00"/>
<dbReference type="AlphaFoldDB" id="A5DF00"/>
<proteinExistence type="predicted"/>
<dbReference type="OrthoDB" id="7295648at2759"/>
<keyword evidence="2" id="KW-1185">Reference proteome</keyword>
<evidence type="ECO:0000313" key="1">
    <source>
        <dbReference type="EMBL" id="EDK37753.2"/>
    </source>
</evidence>
<dbReference type="OMA" id="IHDTISH"/>
<name>A5DF00_PICGU</name>
<reference evidence="1 2" key="1">
    <citation type="journal article" date="2009" name="Nature">
        <title>Evolution of pathogenicity and sexual reproduction in eight Candida genomes.</title>
        <authorList>
            <person name="Butler G."/>
            <person name="Rasmussen M.D."/>
            <person name="Lin M.F."/>
            <person name="Santos M.A."/>
            <person name="Sakthikumar S."/>
            <person name="Munro C.A."/>
            <person name="Rheinbay E."/>
            <person name="Grabherr M."/>
            <person name="Forche A."/>
            <person name="Reedy J.L."/>
            <person name="Agrafioti I."/>
            <person name="Arnaud M.B."/>
            <person name="Bates S."/>
            <person name="Brown A.J."/>
            <person name="Brunke S."/>
            <person name="Costanzo M.C."/>
            <person name="Fitzpatrick D.A."/>
            <person name="de Groot P.W."/>
            <person name="Harris D."/>
            <person name="Hoyer L.L."/>
            <person name="Hube B."/>
            <person name="Klis F.M."/>
            <person name="Kodira C."/>
            <person name="Lennard N."/>
            <person name="Logue M.E."/>
            <person name="Martin R."/>
            <person name="Neiman A.M."/>
            <person name="Nikolaou E."/>
            <person name="Quail M.A."/>
            <person name="Quinn J."/>
            <person name="Santos M.C."/>
            <person name="Schmitzberger F.F."/>
            <person name="Sherlock G."/>
            <person name="Shah P."/>
            <person name="Silverstein K.A."/>
            <person name="Skrzypek M.S."/>
            <person name="Soll D."/>
            <person name="Staggs R."/>
            <person name="Stansfield I."/>
            <person name="Stumpf M.P."/>
            <person name="Sudbery P.E."/>
            <person name="Srikantha T."/>
            <person name="Zeng Q."/>
            <person name="Berman J."/>
            <person name="Berriman M."/>
            <person name="Heitman J."/>
            <person name="Gow N.A."/>
            <person name="Lorenz M.C."/>
            <person name="Birren B.W."/>
            <person name="Kellis M."/>
            <person name="Cuomo C.A."/>
        </authorList>
    </citation>
    <scope>NUCLEOTIDE SEQUENCE [LARGE SCALE GENOMIC DNA]</scope>
    <source>
        <strain evidence="2">ATCC 6260 / CBS 566 / DSM 6381 / JCM 1539 / NBRC 10279 / NRRL Y-324</strain>
    </source>
</reference>
<gene>
    <name evidence="1" type="ORF">PGUG_01851</name>
</gene>
<dbReference type="Proteomes" id="UP000001997">
    <property type="component" value="Unassembled WGS sequence"/>
</dbReference>